<feature type="compositionally biased region" description="Low complexity" evidence="1">
    <location>
        <begin position="67"/>
        <end position="82"/>
    </location>
</feature>
<proteinExistence type="predicted"/>
<organism evidence="2 3">
    <name type="scientific">Pseudomonas putida</name>
    <name type="common">Arthrobacter siderocapsulatus</name>
    <dbReference type="NCBI Taxonomy" id="303"/>
    <lineage>
        <taxon>Bacteria</taxon>
        <taxon>Pseudomonadati</taxon>
        <taxon>Pseudomonadota</taxon>
        <taxon>Gammaproteobacteria</taxon>
        <taxon>Pseudomonadales</taxon>
        <taxon>Pseudomonadaceae</taxon>
        <taxon>Pseudomonas</taxon>
    </lineage>
</organism>
<dbReference type="AlphaFoldDB" id="A0A4D6X7H2"/>
<feature type="region of interest" description="Disordered" evidence="1">
    <location>
        <begin position="1"/>
        <end position="90"/>
    </location>
</feature>
<accession>A0A4D6X7H2</accession>
<evidence type="ECO:0000313" key="3">
    <source>
        <dbReference type="Proteomes" id="UP000298551"/>
    </source>
</evidence>
<feature type="compositionally biased region" description="Basic and acidic residues" evidence="1">
    <location>
        <begin position="57"/>
        <end position="66"/>
    </location>
</feature>
<dbReference type="RefSeq" id="WP_136914445.1">
    <property type="nucleotide sequence ID" value="NZ_CP039371.1"/>
</dbReference>
<name>A0A4D6X7H2_PSEPU</name>
<sequence length="90" mass="9376">MISFLASLFKPKKKPQRKARHQAVNRGTDFATGQPQPTAPLSTLDSFEASRGHGSCSHRDHSRYDSDSGSSSSDSGSSDSGSGDSGGGCD</sequence>
<feature type="compositionally biased region" description="Polar residues" evidence="1">
    <location>
        <begin position="31"/>
        <end position="45"/>
    </location>
</feature>
<dbReference type="Proteomes" id="UP000298551">
    <property type="component" value="Chromosome"/>
</dbReference>
<gene>
    <name evidence="2" type="ORF">E6B08_13355</name>
</gene>
<dbReference type="EMBL" id="CP039371">
    <property type="protein sequence ID" value="QCI12286.1"/>
    <property type="molecule type" value="Genomic_DNA"/>
</dbReference>
<feature type="compositionally biased region" description="Basic residues" evidence="1">
    <location>
        <begin position="10"/>
        <end position="23"/>
    </location>
</feature>
<evidence type="ECO:0000313" key="2">
    <source>
        <dbReference type="EMBL" id="QCI12286.1"/>
    </source>
</evidence>
<evidence type="ECO:0000256" key="1">
    <source>
        <dbReference type="SAM" id="MobiDB-lite"/>
    </source>
</evidence>
<protein>
    <submittedName>
        <fullName evidence="2">Uncharacterized protein</fullName>
    </submittedName>
</protein>
<reference evidence="3" key="1">
    <citation type="submission" date="2019-04" db="EMBL/GenBank/DDBJ databases">
        <title>Genome sequence of Pseudomonas putida 1290, an auxin catabolizing strain.</title>
        <authorList>
            <person name="Laird T.S."/>
            <person name="Leveau J.H.J."/>
        </authorList>
    </citation>
    <scope>NUCLEOTIDE SEQUENCE [LARGE SCALE GENOMIC DNA]</scope>
    <source>
        <strain evidence="3">1290</strain>
    </source>
</reference>